<dbReference type="InterPro" id="IPR052214">
    <property type="entry name" value="DAG_Lipase-Related"/>
</dbReference>
<feature type="region of interest" description="Disordered" evidence="4">
    <location>
        <begin position="1"/>
        <end position="22"/>
    </location>
</feature>
<keyword evidence="2" id="KW-0442">Lipid degradation</keyword>
<sequence length="922" mass="100389">TATSRDVRRPRCRPTDHPNDAAAQQGRTLLPFPLAQAVTLSTRSASLFLRIGTSIGGYTFHASKAATLSGFDLSRVILEGILSRAGKDLLATNSTDFGRAQTENLLERGLATVHRTITGAAFLTATSFQFVETTASSVHEVTQLLLSFADQLLGSTESSRAIASIFTLIRREFQNPATGVEGERVGIIDLFLGLCGMAYLQRWCSDLIEEENRRLEVEEVVWDVVVATGGERYALHQDSLYGAHNGNYTRQGDETLSLDHGGTDMMSMIRDHSAQQSSDDDDDLPEIHLKQQILRSLPDEAKVSIMTETTTSKIITVDIEGASPPPLCPPPGTKLLEHGPSRPLRSSERRQDGSAADGSSYRFVYRVDRNTLRHTDFRRNEGDELQSGSDEEPAGFVEQLGESASSDEDNEGPDGDHHPRPQVPPKSPAMLADASRIPQPTSPAVPMAVIQPRSSSQHHASRPSQESANQKRQRTPLKPSTTSAMGAEQTSSNKQQPPTKRPRAEQATKSGDKKGGFRTALKKGPRPALSNLLRKESSDNEGLSLTMSSRKAKTAPASPVAPISGAFTQAKQPLQQPGRLPSMIPRREAPPPPPPNKAAGMPGKTLARQNMVTPEAIPRSLSRTSYVTVHERKRDSVVSQSDTYSIHTIDSNRPISPTLLRGDSGRSHTPVGGPSITMSKSRSEKDISDHNPLLGPSSSTTPGRHHRRVRSQNPSIYTLKTSDSQTSLVLSSYFTRSAYGDSDALNGLRQTGMVQGMFPRGHLVRNITRYMLFSSASYGSSFLKVMGISKKMSLLQVLDDDRHHELTSYAHHTESDASSILLSSFVDPQGGSDSTGSTNTGVPLVHYVSIDKEAKAVVLACRGTLGFEDVLADMTCDYDDLLWRGRRYKVHKGIHASARRLLYGGDGRVLATLKAALEEYPD</sequence>
<feature type="compositionally biased region" description="Basic and acidic residues" evidence="4">
    <location>
        <begin position="335"/>
        <end position="352"/>
    </location>
</feature>
<gene>
    <name evidence="5" type="ORF">MAPG_12162</name>
</gene>
<protein>
    <submittedName>
        <fullName evidence="5">Uncharacterized protein</fullName>
    </submittedName>
</protein>
<evidence type="ECO:0000256" key="3">
    <source>
        <dbReference type="ARBA" id="ARBA00023098"/>
    </source>
</evidence>
<dbReference type="GO" id="GO:0016298">
    <property type="term" value="F:lipase activity"/>
    <property type="evidence" value="ECO:0007669"/>
    <property type="project" value="TreeGrafter"/>
</dbReference>
<name>A0A0H2UAA8_MAGP6</name>
<reference evidence="5" key="2">
    <citation type="submission" date="2011-03" db="EMBL/GenBank/DDBJ databases">
        <title>Annotation of Magnaporthe poae ATCC 64411.</title>
        <authorList>
            <person name="Ma L.-J."/>
            <person name="Dead R."/>
            <person name="Young S.K."/>
            <person name="Zeng Q."/>
            <person name="Gargeya S."/>
            <person name="Fitzgerald M."/>
            <person name="Haas B."/>
            <person name="Abouelleil A."/>
            <person name="Alvarado L."/>
            <person name="Arachchi H.M."/>
            <person name="Berlin A."/>
            <person name="Brown A."/>
            <person name="Chapman S.B."/>
            <person name="Chen Z."/>
            <person name="Dunbar C."/>
            <person name="Freedman E."/>
            <person name="Gearin G."/>
            <person name="Gellesch M."/>
            <person name="Goldberg J."/>
            <person name="Griggs A."/>
            <person name="Gujja S."/>
            <person name="Heiman D."/>
            <person name="Howarth C."/>
            <person name="Larson L."/>
            <person name="Lui A."/>
            <person name="MacDonald P.J.P."/>
            <person name="Mehta T."/>
            <person name="Montmayeur A."/>
            <person name="Murphy C."/>
            <person name="Neiman D."/>
            <person name="Pearson M."/>
            <person name="Priest M."/>
            <person name="Roberts A."/>
            <person name="Saif S."/>
            <person name="Shea T."/>
            <person name="Shenoy N."/>
            <person name="Sisk P."/>
            <person name="Stolte C."/>
            <person name="Sykes S."/>
            <person name="Yandava C."/>
            <person name="Wortman J."/>
            <person name="Nusbaum C."/>
            <person name="Birren B."/>
        </authorList>
    </citation>
    <scope>NUCLEOTIDE SEQUENCE</scope>
    <source>
        <strain evidence="5">ATCC 64411</strain>
    </source>
</reference>
<feature type="compositionally biased region" description="Basic and acidic residues" evidence="4">
    <location>
        <begin position="502"/>
        <end position="515"/>
    </location>
</feature>
<dbReference type="OrthoDB" id="438440at2759"/>
<feature type="non-terminal residue" evidence="5">
    <location>
        <position position="922"/>
    </location>
</feature>
<feature type="compositionally biased region" description="Basic and acidic residues" evidence="4">
    <location>
        <begin position="1"/>
        <end position="19"/>
    </location>
</feature>
<feature type="compositionally biased region" description="Polar residues" evidence="4">
    <location>
        <begin position="452"/>
        <end position="470"/>
    </location>
</feature>
<dbReference type="EMBL" id="GL877165">
    <property type="protein sequence ID" value="KLU93225.1"/>
    <property type="molecule type" value="Genomic_DNA"/>
</dbReference>
<dbReference type="GO" id="GO:0046340">
    <property type="term" value="P:diacylglycerol catabolic process"/>
    <property type="evidence" value="ECO:0007669"/>
    <property type="project" value="TreeGrafter"/>
</dbReference>
<evidence type="ECO:0000256" key="1">
    <source>
        <dbReference type="ARBA" id="ARBA00022801"/>
    </source>
</evidence>
<dbReference type="Gene3D" id="3.40.50.1820">
    <property type="entry name" value="alpha/beta hydrolase"/>
    <property type="match status" value="1"/>
</dbReference>
<dbReference type="AlphaFoldDB" id="A0A0H2UAA8"/>
<organism evidence="5">
    <name type="scientific">Magnaporthiopsis poae (strain ATCC 64411 / 73-15)</name>
    <name type="common">Kentucky bluegrass fungus</name>
    <name type="synonym">Magnaporthe poae</name>
    <dbReference type="NCBI Taxonomy" id="644358"/>
    <lineage>
        <taxon>Eukaryota</taxon>
        <taxon>Fungi</taxon>
        <taxon>Dikarya</taxon>
        <taxon>Ascomycota</taxon>
        <taxon>Pezizomycotina</taxon>
        <taxon>Sordariomycetes</taxon>
        <taxon>Sordariomycetidae</taxon>
        <taxon>Magnaporthales</taxon>
        <taxon>Magnaporthaceae</taxon>
        <taxon>Magnaporthiopsis</taxon>
    </lineage>
</organism>
<feature type="compositionally biased region" description="Polar residues" evidence="4">
    <location>
        <begin position="540"/>
        <end position="549"/>
    </location>
</feature>
<dbReference type="GO" id="GO:0019369">
    <property type="term" value="P:arachidonate metabolic process"/>
    <property type="evidence" value="ECO:0007669"/>
    <property type="project" value="TreeGrafter"/>
</dbReference>
<evidence type="ECO:0000313" key="5">
    <source>
        <dbReference type="EMBL" id="KLU93225.1"/>
    </source>
</evidence>
<feature type="compositionally biased region" description="Polar residues" evidence="4">
    <location>
        <begin position="478"/>
        <end position="498"/>
    </location>
</feature>
<feature type="compositionally biased region" description="Polar residues" evidence="4">
    <location>
        <begin position="566"/>
        <end position="575"/>
    </location>
</feature>
<keyword evidence="1" id="KW-0378">Hydrolase</keyword>
<dbReference type="PANTHER" id="PTHR45792">
    <property type="entry name" value="DIACYLGLYCEROL LIPASE HOMOLOG-RELATED"/>
    <property type="match status" value="1"/>
</dbReference>
<evidence type="ECO:0000256" key="2">
    <source>
        <dbReference type="ARBA" id="ARBA00022963"/>
    </source>
</evidence>
<evidence type="ECO:0000256" key="4">
    <source>
        <dbReference type="SAM" id="MobiDB-lite"/>
    </source>
</evidence>
<dbReference type="PANTHER" id="PTHR45792:SF7">
    <property type="entry name" value="PUTATIVE (AFU_ORTHOLOGUE AFUA_6G02710)-RELATED"/>
    <property type="match status" value="1"/>
</dbReference>
<accession>A0A0H2UAA8</accession>
<feature type="region of interest" description="Disordered" evidence="4">
    <location>
        <begin position="400"/>
        <end position="715"/>
    </location>
</feature>
<dbReference type="InterPro" id="IPR029058">
    <property type="entry name" value="AB_hydrolase_fold"/>
</dbReference>
<keyword evidence="3" id="KW-0443">Lipid metabolism</keyword>
<feature type="compositionally biased region" description="Pro residues" evidence="4">
    <location>
        <begin position="323"/>
        <end position="332"/>
    </location>
</feature>
<dbReference type="VEuPathDB" id="FungiDB:MAPG_12162"/>
<proteinExistence type="predicted"/>
<feature type="non-terminal residue" evidence="5">
    <location>
        <position position="1"/>
    </location>
</feature>
<dbReference type="SUPFAM" id="SSF53474">
    <property type="entry name" value="alpha/beta-Hydrolases"/>
    <property type="match status" value="1"/>
</dbReference>
<feature type="region of interest" description="Disordered" evidence="4">
    <location>
        <begin position="317"/>
        <end position="359"/>
    </location>
</feature>
<feature type="compositionally biased region" description="Polar residues" evidence="4">
    <location>
        <begin position="637"/>
        <end position="655"/>
    </location>
</feature>
<reference evidence="5" key="1">
    <citation type="submission" date="2010-05" db="EMBL/GenBank/DDBJ databases">
        <title>The Genome Sequence of Magnaporthe poae strain ATCC 64411.</title>
        <authorList>
            <consortium name="The Broad Institute Genome Sequencing Platform"/>
            <consortium name="Broad Institute Genome Sequencing Center for Infectious Disease"/>
            <person name="Ma L.-J."/>
            <person name="Dead R."/>
            <person name="Young S."/>
            <person name="Zeng Q."/>
            <person name="Koehrsen M."/>
            <person name="Alvarado L."/>
            <person name="Berlin A."/>
            <person name="Chapman S.B."/>
            <person name="Chen Z."/>
            <person name="Freedman E."/>
            <person name="Gellesch M."/>
            <person name="Goldberg J."/>
            <person name="Griggs A."/>
            <person name="Gujja S."/>
            <person name="Heilman E.R."/>
            <person name="Heiman D."/>
            <person name="Hepburn T."/>
            <person name="Howarth C."/>
            <person name="Jen D."/>
            <person name="Larson L."/>
            <person name="Mehta T."/>
            <person name="Neiman D."/>
            <person name="Pearson M."/>
            <person name="Roberts A."/>
            <person name="Saif S."/>
            <person name="Shea T."/>
            <person name="Shenoy N."/>
            <person name="Sisk P."/>
            <person name="Stolte C."/>
            <person name="Sykes S."/>
            <person name="Walk T."/>
            <person name="White J."/>
            <person name="Yandava C."/>
            <person name="Haas B."/>
            <person name="Nusbaum C."/>
            <person name="Birren B."/>
        </authorList>
    </citation>
    <scope>NUCLEOTIDE SEQUENCE</scope>
    <source>
        <strain evidence="5">ATCC 64411</strain>
    </source>
</reference>